<keyword evidence="1" id="KW-0732">Signal</keyword>
<dbReference type="InterPro" id="IPR035992">
    <property type="entry name" value="Ricin_B-like_lectins"/>
</dbReference>
<dbReference type="RefSeq" id="WP_264488034.1">
    <property type="nucleotide sequence ID" value="NZ_JAPDDT010000006.1"/>
</dbReference>
<keyword evidence="4" id="KW-1185">Reference proteome</keyword>
<organism evidence="3 4">
    <name type="scientific">Luteolibacter arcticus</name>
    <dbReference type="NCBI Taxonomy" id="1581411"/>
    <lineage>
        <taxon>Bacteria</taxon>
        <taxon>Pseudomonadati</taxon>
        <taxon>Verrucomicrobiota</taxon>
        <taxon>Verrucomicrobiia</taxon>
        <taxon>Verrucomicrobiales</taxon>
        <taxon>Verrucomicrobiaceae</taxon>
        <taxon>Luteolibacter</taxon>
    </lineage>
</organism>
<evidence type="ECO:0000256" key="1">
    <source>
        <dbReference type="SAM" id="SignalP"/>
    </source>
</evidence>
<dbReference type="CDD" id="cd00161">
    <property type="entry name" value="beta-trefoil_Ricin-like"/>
    <property type="match status" value="1"/>
</dbReference>
<dbReference type="SUPFAM" id="SSF55486">
    <property type="entry name" value="Metalloproteases ('zincins'), catalytic domain"/>
    <property type="match status" value="1"/>
</dbReference>
<gene>
    <name evidence="3" type="ORF">OKA05_15270</name>
</gene>
<dbReference type="Gene3D" id="3.40.390.10">
    <property type="entry name" value="Collagenase (Catalytic Domain)"/>
    <property type="match status" value="1"/>
</dbReference>
<evidence type="ECO:0000313" key="4">
    <source>
        <dbReference type="Proteomes" id="UP001320876"/>
    </source>
</evidence>
<protein>
    <submittedName>
        <fullName evidence="3">RICIN domain-containing protein</fullName>
    </submittedName>
</protein>
<feature type="domain" description="Ricin B lectin" evidence="2">
    <location>
        <begin position="227"/>
        <end position="298"/>
    </location>
</feature>
<sequence>MKQSAIVCSLAVLLPLLAPAAEQEYVTYVKPLYTTRLKDSQGGYNQMMSKIKVSFEMLNTALRNSQISFEAQMVYPMEVSPIVETPFDEFGTLWDRIRNQDAQGTWTAYTTQGADHLSYFDSVGSGAGKAYVPGEFAFHGGVGNTVFRHEMGHNFGCSHSDGFQTPVGNTIMNGNSLPYFSNPNITYQGYALGDATHNSSAKITANRPTSAGRRALNVDAATTSVTWFMIAKHSSLAVDVQGGTTTPGTPIIQWAPHYGTNQQWQFNDFSGGASTFERSGSGARFVSLTANANGTGLTLQNWAAGKQRYFIEEQADGFSRVRRDDGNGVLDVPGSSQTQGTQLIQYDWSGSNNQRFKPVQKVD</sequence>
<dbReference type="Gene3D" id="2.80.10.50">
    <property type="match status" value="1"/>
</dbReference>
<evidence type="ECO:0000313" key="3">
    <source>
        <dbReference type="EMBL" id="MCW1923928.1"/>
    </source>
</evidence>
<feature type="chain" id="PRO_5045563439" evidence="1">
    <location>
        <begin position="21"/>
        <end position="363"/>
    </location>
</feature>
<evidence type="ECO:0000259" key="2">
    <source>
        <dbReference type="Pfam" id="PF14200"/>
    </source>
</evidence>
<dbReference type="InterPro" id="IPR000772">
    <property type="entry name" value="Ricin_B_lectin"/>
</dbReference>
<dbReference type="SUPFAM" id="SSF50370">
    <property type="entry name" value="Ricin B-like lectins"/>
    <property type="match status" value="1"/>
</dbReference>
<dbReference type="Proteomes" id="UP001320876">
    <property type="component" value="Unassembled WGS sequence"/>
</dbReference>
<feature type="signal peptide" evidence="1">
    <location>
        <begin position="1"/>
        <end position="20"/>
    </location>
</feature>
<reference evidence="3 4" key="1">
    <citation type="submission" date="2022-10" db="EMBL/GenBank/DDBJ databases">
        <title>Luteolibacter arcticus strain CCTCC AB 2014275, whole genome shotgun sequencing project.</title>
        <authorList>
            <person name="Zhao G."/>
            <person name="Shen L."/>
        </authorList>
    </citation>
    <scope>NUCLEOTIDE SEQUENCE [LARGE SCALE GENOMIC DNA]</scope>
    <source>
        <strain evidence="3 4">CCTCC AB 2014275</strain>
    </source>
</reference>
<dbReference type="Pfam" id="PF14200">
    <property type="entry name" value="RicinB_lectin_2"/>
    <property type="match status" value="1"/>
</dbReference>
<dbReference type="InterPro" id="IPR024079">
    <property type="entry name" value="MetalloPept_cat_dom_sf"/>
</dbReference>
<dbReference type="EMBL" id="JAPDDT010000006">
    <property type="protein sequence ID" value="MCW1923928.1"/>
    <property type="molecule type" value="Genomic_DNA"/>
</dbReference>
<proteinExistence type="predicted"/>
<accession>A0ABT3GK87</accession>
<name>A0ABT3GK87_9BACT</name>
<comment type="caution">
    <text evidence="3">The sequence shown here is derived from an EMBL/GenBank/DDBJ whole genome shotgun (WGS) entry which is preliminary data.</text>
</comment>